<dbReference type="SUPFAM" id="SSF88697">
    <property type="entry name" value="PUA domain-like"/>
    <property type="match status" value="1"/>
</dbReference>
<evidence type="ECO:0000313" key="3">
    <source>
        <dbReference type="EMBL" id="KAB2683170.1"/>
    </source>
</evidence>
<dbReference type="AlphaFoldDB" id="A0A6N6QNS2"/>
<sequence length="124" mass="14045">MLVKAISIVAPSGRRIASGEKTLEVRRWLPNLDAGEDLLIVENQRFLEKAGDYDPDGYAVALVRIGRVRPFTRDDMKAACASYFEDGWLAWEITHMRPLEKTFQVVAARKIYSIDVESKCLIAM</sequence>
<keyword evidence="4" id="KW-1185">Reference proteome</keyword>
<accession>A0A6N6QNS2</accession>
<dbReference type="EMBL" id="WBWA01000006">
    <property type="protein sequence ID" value="KAB2665768.1"/>
    <property type="molecule type" value="Genomic_DNA"/>
</dbReference>
<feature type="domain" description="ASCH" evidence="1">
    <location>
        <begin position="7"/>
        <end position="87"/>
    </location>
</feature>
<comment type="caution">
    <text evidence="2">The sequence shown here is derived from an EMBL/GenBank/DDBJ whole genome shotgun (WGS) entry which is preliminary data.</text>
</comment>
<dbReference type="Proteomes" id="UP000481643">
    <property type="component" value="Unassembled WGS sequence"/>
</dbReference>
<proteinExistence type="predicted"/>
<evidence type="ECO:0000259" key="1">
    <source>
        <dbReference type="Pfam" id="PF04266"/>
    </source>
</evidence>
<dbReference type="RefSeq" id="WP_151555906.1">
    <property type="nucleotide sequence ID" value="NZ_JAKVTF010000001.1"/>
</dbReference>
<name>A0A6N6QNS2_9HYPH</name>
<dbReference type="EMBL" id="WBVX01000017">
    <property type="protein sequence ID" value="KAB2683170.1"/>
    <property type="molecule type" value="Genomic_DNA"/>
</dbReference>
<reference evidence="4 5" key="1">
    <citation type="submission" date="2019-09" db="EMBL/GenBank/DDBJ databases">
        <title>Taxonomic organization of the family Brucellaceae based on a phylogenomic approach.</title>
        <authorList>
            <person name="Leclercq S."/>
            <person name="Cloeckaert A."/>
            <person name="Zygmunt M.S."/>
        </authorList>
    </citation>
    <scope>NUCLEOTIDE SEQUENCE [LARGE SCALE GENOMIC DNA]</scope>
    <source>
        <strain evidence="2 4">LMG 18957</strain>
        <strain evidence="3 5">WS1830</strain>
    </source>
</reference>
<evidence type="ECO:0000313" key="5">
    <source>
        <dbReference type="Proteomes" id="UP000481643"/>
    </source>
</evidence>
<gene>
    <name evidence="2" type="ORF">F9K91_08980</name>
    <name evidence="3" type="ORF">F9L08_16290</name>
</gene>
<dbReference type="InterPro" id="IPR007374">
    <property type="entry name" value="ASCH_domain"/>
</dbReference>
<evidence type="ECO:0000313" key="4">
    <source>
        <dbReference type="Proteomes" id="UP000430843"/>
    </source>
</evidence>
<dbReference type="Proteomes" id="UP000430843">
    <property type="component" value="Unassembled WGS sequence"/>
</dbReference>
<protein>
    <submittedName>
        <fullName evidence="2">ASCH domain-containing protein</fullName>
    </submittedName>
</protein>
<evidence type="ECO:0000313" key="2">
    <source>
        <dbReference type="EMBL" id="KAB2665768.1"/>
    </source>
</evidence>
<dbReference type="Pfam" id="PF04266">
    <property type="entry name" value="ASCH"/>
    <property type="match status" value="1"/>
</dbReference>
<organism evidence="2 4">
    <name type="scientific">Brucella tritici</name>
    <dbReference type="NCBI Taxonomy" id="94626"/>
    <lineage>
        <taxon>Bacteria</taxon>
        <taxon>Pseudomonadati</taxon>
        <taxon>Pseudomonadota</taxon>
        <taxon>Alphaproteobacteria</taxon>
        <taxon>Hyphomicrobiales</taxon>
        <taxon>Brucellaceae</taxon>
        <taxon>Brucella/Ochrobactrum group</taxon>
        <taxon>Brucella</taxon>
    </lineage>
</organism>
<dbReference type="InterPro" id="IPR015947">
    <property type="entry name" value="PUA-like_sf"/>
</dbReference>